<gene>
    <name evidence="4" type="ORF">P153DRAFT_369576</name>
</gene>
<dbReference type="GeneID" id="54409242"/>
<feature type="domain" description="C3H1-type" evidence="3">
    <location>
        <begin position="120"/>
        <end position="144"/>
    </location>
</feature>
<sequence>MPPQNPPPPPQGPPPPATTTPRLSQSIHSAAPVEDPRHKTTNVTYVNAYNAGILHAELPHTQIVANVKSASKSHAAPPASWPRTAQNFANARFNDGLVYQHDNGRAAPWHYADVDHDLFLCFETFMTIDKCPHGRRCRYRHSKLEAEEVRAIAQTKQGEIWLDKYCRCWPAGGVPEYTGYPIAPTSTAPAYPIASAPSFSQVASTPVPPKKNANVPAGRDRGNDHGKVGGNGRGRGRDRMPPPKPLWPGHEQTIQDLDAAASKKNAEAAAKFNAEHRDEPVRIREKDGKGGVKEVVLRPTKVTAKTKEDAEKEKEKKRKEAERMVKFAASLNADDIEF</sequence>
<dbReference type="PROSITE" id="PS50103">
    <property type="entry name" value="ZF_C3H1"/>
    <property type="match status" value="1"/>
</dbReference>
<dbReference type="OrthoDB" id="10639681at2759"/>
<feature type="zinc finger region" description="C3H1-type" evidence="1">
    <location>
        <begin position="120"/>
        <end position="144"/>
    </location>
</feature>
<feature type="compositionally biased region" description="Pro residues" evidence="2">
    <location>
        <begin position="1"/>
        <end position="18"/>
    </location>
</feature>
<organism evidence="4 5">
    <name type="scientific">Dothidotthia symphoricarpi CBS 119687</name>
    <dbReference type="NCBI Taxonomy" id="1392245"/>
    <lineage>
        <taxon>Eukaryota</taxon>
        <taxon>Fungi</taxon>
        <taxon>Dikarya</taxon>
        <taxon>Ascomycota</taxon>
        <taxon>Pezizomycotina</taxon>
        <taxon>Dothideomycetes</taxon>
        <taxon>Pleosporomycetidae</taxon>
        <taxon>Pleosporales</taxon>
        <taxon>Dothidotthiaceae</taxon>
        <taxon>Dothidotthia</taxon>
    </lineage>
</organism>
<dbReference type="EMBL" id="ML977514">
    <property type="protein sequence ID" value="KAF2126231.1"/>
    <property type="molecule type" value="Genomic_DNA"/>
</dbReference>
<evidence type="ECO:0000256" key="2">
    <source>
        <dbReference type="SAM" id="MobiDB-lite"/>
    </source>
</evidence>
<accession>A0A6A6A6I5</accession>
<feature type="compositionally biased region" description="Basic and acidic residues" evidence="2">
    <location>
        <begin position="273"/>
        <end position="292"/>
    </location>
</feature>
<dbReference type="GO" id="GO:0008270">
    <property type="term" value="F:zinc ion binding"/>
    <property type="evidence" value="ECO:0007669"/>
    <property type="project" value="UniProtKB-KW"/>
</dbReference>
<protein>
    <recommendedName>
        <fullName evidence="3">C3H1-type domain-containing protein</fullName>
    </recommendedName>
</protein>
<name>A0A6A6A6I5_9PLEO</name>
<evidence type="ECO:0000313" key="4">
    <source>
        <dbReference type="EMBL" id="KAF2126231.1"/>
    </source>
</evidence>
<dbReference type="RefSeq" id="XP_033520623.1">
    <property type="nucleotide sequence ID" value="XM_033668810.1"/>
</dbReference>
<keyword evidence="5" id="KW-1185">Reference proteome</keyword>
<keyword evidence="1" id="KW-0479">Metal-binding</keyword>
<dbReference type="AlphaFoldDB" id="A0A6A6A6I5"/>
<evidence type="ECO:0000256" key="1">
    <source>
        <dbReference type="PROSITE-ProRule" id="PRU00723"/>
    </source>
</evidence>
<reference evidence="4" key="1">
    <citation type="journal article" date="2020" name="Stud. Mycol.">
        <title>101 Dothideomycetes genomes: a test case for predicting lifestyles and emergence of pathogens.</title>
        <authorList>
            <person name="Haridas S."/>
            <person name="Albert R."/>
            <person name="Binder M."/>
            <person name="Bloem J."/>
            <person name="Labutti K."/>
            <person name="Salamov A."/>
            <person name="Andreopoulos B."/>
            <person name="Baker S."/>
            <person name="Barry K."/>
            <person name="Bills G."/>
            <person name="Bluhm B."/>
            <person name="Cannon C."/>
            <person name="Castanera R."/>
            <person name="Culley D."/>
            <person name="Daum C."/>
            <person name="Ezra D."/>
            <person name="Gonzalez J."/>
            <person name="Henrissat B."/>
            <person name="Kuo A."/>
            <person name="Liang C."/>
            <person name="Lipzen A."/>
            <person name="Lutzoni F."/>
            <person name="Magnuson J."/>
            <person name="Mondo S."/>
            <person name="Nolan M."/>
            <person name="Ohm R."/>
            <person name="Pangilinan J."/>
            <person name="Park H.-J."/>
            <person name="Ramirez L."/>
            <person name="Alfaro M."/>
            <person name="Sun H."/>
            <person name="Tritt A."/>
            <person name="Yoshinaga Y."/>
            <person name="Zwiers L.-H."/>
            <person name="Turgeon B."/>
            <person name="Goodwin S."/>
            <person name="Spatafora J."/>
            <person name="Crous P."/>
            <person name="Grigoriev I."/>
        </authorList>
    </citation>
    <scope>NUCLEOTIDE SEQUENCE</scope>
    <source>
        <strain evidence="4">CBS 119687</strain>
    </source>
</reference>
<dbReference type="InterPro" id="IPR000571">
    <property type="entry name" value="Znf_CCCH"/>
</dbReference>
<feature type="region of interest" description="Disordered" evidence="2">
    <location>
        <begin position="272"/>
        <end position="292"/>
    </location>
</feature>
<dbReference type="Proteomes" id="UP000799771">
    <property type="component" value="Unassembled WGS sequence"/>
</dbReference>
<proteinExistence type="predicted"/>
<evidence type="ECO:0000313" key="5">
    <source>
        <dbReference type="Proteomes" id="UP000799771"/>
    </source>
</evidence>
<feature type="region of interest" description="Disordered" evidence="2">
    <location>
        <begin position="200"/>
        <end position="243"/>
    </location>
</feature>
<keyword evidence="1" id="KW-0863">Zinc-finger</keyword>
<evidence type="ECO:0000259" key="3">
    <source>
        <dbReference type="PROSITE" id="PS50103"/>
    </source>
</evidence>
<feature type="compositionally biased region" description="Basic and acidic residues" evidence="2">
    <location>
        <begin position="218"/>
        <end position="227"/>
    </location>
</feature>
<feature type="region of interest" description="Disordered" evidence="2">
    <location>
        <begin position="1"/>
        <end position="39"/>
    </location>
</feature>
<keyword evidence="1" id="KW-0862">Zinc</keyword>